<protein>
    <submittedName>
        <fullName evidence="1">Aminopeptidase</fullName>
    </submittedName>
</protein>
<dbReference type="Proteomes" id="UP000887226">
    <property type="component" value="Unassembled WGS sequence"/>
</dbReference>
<comment type="caution">
    <text evidence="1">The sequence shown here is derived from an EMBL/GenBank/DDBJ whole genome shotgun (WGS) entry which is preliminary data.</text>
</comment>
<dbReference type="GO" id="GO:0004177">
    <property type="term" value="F:aminopeptidase activity"/>
    <property type="evidence" value="ECO:0007669"/>
    <property type="project" value="UniProtKB-KW"/>
</dbReference>
<dbReference type="EMBL" id="MU253940">
    <property type="protein sequence ID" value="KAG9243950.1"/>
    <property type="molecule type" value="Genomic_DNA"/>
</dbReference>
<proteinExistence type="predicted"/>
<dbReference type="AlphaFoldDB" id="A0A9P7Z323"/>
<dbReference type="OrthoDB" id="2214at2759"/>
<dbReference type="SUPFAM" id="SSF53187">
    <property type="entry name" value="Zn-dependent exopeptidases"/>
    <property type="match status" value="1"/>
</dbReference>
<keyword evidence="1" id="KW-0031">Aminopeptidase</keyword>
<evidence type="ECO:0000313" key="2">
    <source>
        <dbReference type="Proteomes" id="UP000887226"/>
    </source>
</evidence>
<reference evidence="1" key="1">
    <citation type="journal article" date="2021" name="IMA Fungus">
        <title>Genomic characterization of three marine fungi, including Emericellopsis atlantica sp. nov. with signatures of a generalist lifestyle and marine biomass degradation.</title>
        <authorList>
            <person name="Hagestad O.C."/>
            <person name="Hou L."/>
            <person name="Andersen J.H."/>
            <person name="Hansen E.H."/>
            <person name="Altermark B."/>
            <person name="Li C."/>
            <person name="Kuhnert E."/>
            <person name="Cox R.J."/>
            <person name="Crous P.W."/>
            <person name="Spatafora J.W."/>
            <person name="Lail K."/>
            <person name="Amirebrahimi M."/>
            <person name="Lipzen A."/>
            <person name="Pangilinan J."/>
            <person name="Andreopoulos W."/>
            <person name="Hayes R.D."/>
            <person name="Ng V."/>
            <person name="Grigoriev I.V."/>
            <person name="Jackson S.A."/>
            <person name="Sutton T.D.S."/>
            <person name="Dobson A.D.W."/>
            <person name="Rama T."/>
        </authorList>
    </citation>
    <scope>NUCLEOTIDE SEQUENCE</scope>
    <source>
        <strain evidence="1">TRa3180A</strain>
    </source>
</reference>
<name>A0A9P7Z323_9HELO</name>
<dbReference type="Gene3D" id="3.40.630.10">
    <property type="entry name" value="Zn peptidases"/>
    <property type="match status" value="1"/>
</dbReference>
<gene>
    <name evidence="1" type="ORF">BJ878DRAFT_551686</name>
</gene>
<organism evidence="1 2">
    <name type="scientific">Calycina marina</name>
    <dbReference type="NCBI Taxonomy" id="1763456"/>
    <lineage>
        <taxon>Eukaryota</taxon>
        <taxon>Fungi</taxon>
        <taxon>Dikarya</taxon>
        <taxon>Ascomycota</taxon>
        <taxon>Pezizomycotina</taxon>
        <taxon>Leotiomycetes</taxon>
        <taxon>Helotiales</taxon>
        <taxon>Pezizellaceae</taxon>
        <taxon>Calycina</taxon>
    </lineage>
</organism>
<sequence>WLLSIINDTLISTGASKYGVIATPFFHPWDQFIIAVNIPGKAESFVVLGAHPVSVNHADPVGGRVPAADDDGSRTMTLETLRVLLFSKNVLEGKAEHRIQSHSYSGEKGGLLVSQAIFQAYEKGVRMLRLCCRRIVAGREPQFGLMMHFVHEPLMDFAKLVIDEAWAKTGCGCFCGSYHTSANRTGYPTIFIIEAEFNLTSTHLHGDNLTNYLDYYHMIYHAEYILALTFERKFAELKNAVMRKHGLGR</sequence>
<accession>A0A9P7Z323</accession>
<feature type="non-terminal residue" evidence="1">
    <location>
        <position position="1"/>
    </location>
</feature>
<keyword evidence="2" id="KW-1185">Reference proteome</keyword>
<evidence type="ECO:0000313" key="1">
    <source>
        <dbReference type="EMBL" id="KAG9243950.1"/>
    </source>
</evidence>
<keyword evidence="1" id="KW-0645">Protease</keyword>
<keyword evidence="1" id="KW-0378">Hydrolase</keyword>